<dbReference type="Proteomes" id="UP000077926">
    <property type="component" value="Chromosome"/>
</dbReference>
<dbReference type="AlphaFoldDB" id="A0A1B3XJK5"/>
<dbReference type="OrthoDB" id="3176072at2"/>
<keyword evidence="1" id="KW-0812">Transmembrane</keyword>
<dbReference type="InterPro" id="IPR006485">
    <property type="entry name" value="Phage-like_holin"/>
</dbReference>
<dbReference type="Pfam" id="PF04531">
    <property type="entry name" value="Phage_holin_1"/>
    <property type="match status" value="1"/>
</dbReference>
<evidence type="ECO:0000313" key="3">
    <source>
        <dbReference type="Proteomes" id="UP000077926"/>
    </source>
</evidence>
<accession>A0A1B3XJK5</accession>
<gene>
    <name evidence="2" type="ORF">ABE28_003455</name>
</gene>
<keyword evidence="1" id="KW-0472">Membrane</keyword>
<dbReference type="EMBL" id="CP017080">
    <property type="protein sequence ID" value="AOH53396.1"/>
    <property type="molecule type" value="Genomic_DNA"/>
</dbReference>
<dbReference type="NCBIfam" id="TIGR01598">
    <property type="entry name" value="holin_phiLC3"/>
    <property type="match status" value="1"/>
</dbReference>
<sequence length="92" mass="10123">MAMINWKVRLKNPTFIFTVLLPGLLLLVQMVAAFINNFIHPIGFTISDDALSGALGIINFIALTFFGVGGVIDHTTKGLRDSENARSYEEPK</sequence>
<reference evidence="2 3" key="1">
    <citation type="submission" date="2016-08" db="EMBL/GenBank/DDBJ databases">
        <title>Complete genome sequence of Bacillus muralis G25-68, a strain with toxicity to nematodes.</title>
        <authorList>
            <person name="Zheng Z."/>
        </authorList>
    </citation>
    <scope>NUCLEOTIDE SEQUENCE [LARGE SCALE GENOMIC DNA]</scope>
    <source>
        <strain evidence="2 3">G25-68</strain>
    </source>
</reference>
<evidence type="ECO:0000313" key="2">
    <source>
        <dbReference type="EMBL" id="AOH53396.1"/>
    </source>
</evidence>
<evidence type="ECO:0000256" key="1">
    <source>
        <dbReference type="SAM" id="Phobius"/>
    </source>
</evidence>
<keyword evidence="1" id="KW-1133">Transmembrane helix</keyword>
<proteinExistence type="predicted"/>
<keyword evidence="3" id="KW-1185">Reference proteome</keyword>
<name>A0A1B3XJK5_9BACI</name>
<feature type="transmembrane region" description="Helical" evidence="1">
    <location>
        <begin position="49"/>
        <end position="72"/>
    </location>
</feature>
<dbReference type="KEGG" id="bmur:ABE28_003455"/>
<protein>
    <submittedName>
        <fullName evidence="2">Phage holin</fullName>
    </submittedName>
</protein>
<organism evidence="2 3">
    <name type="scientific">Peribacillus muralis</name>
    <dbReference type="NCBI Taxonomy" id="264697"/>
    <lineage>
        <taxon>Bacteria</taxon>
        <taxon>Bacillati</taxon>
        <taxon>Bacillota</taxon>
        <taxon>Bacilli</taxon>
        <taxon>Bacillales</taxon>
        <taxon>Bacillaceae</taxon>
        <taxon>Peribacillus</taxon>
    </lineage>
</organism>